<organism evidence="1 2">
    <name type="scientific">Symbiodinium microadriaticum</name>
    <name type="common">Dinoflagellate</name>
    <name type="synonym">Zooxanthella microadriatica</name>
    <dbReference type="NCBI Taxonomy" id="2951"/>
    <lineage>
        <taxon>Eukaryota</taxon>
        <taxon>Sar</taxon>
        <taxon>Alveolata</taxon>
        <taxon>Dinophyceae</taxon>
        <taxon>Suessiales</taxon>
        <taxon>Symbiodiniaceae</taxon>
        <taxon>Symbiodinium</taxon>
    </lineage>
</organism>
<accession>A0A1Q9D324</accession>
<protein>
    <submittedName>
        <fullName evidence="1">Uncharacterized protein</fullName>
    </submittedName>
</protein>
<name>A0A1Q9D324_SYMMI</name>
<dbReference type="Proteomes" id="UP000186817">
    <property type="component" value="Unassembled WGS sequence"/>
</dbReference>
<evidence type="ECO:0000313" key="1">
    <source>
        <dbReference type="EMBL" id="OLP89582.1"/>
    </source>
</evidence>
<dbReference type="EMBL" id="LSRX01000753">
    <property type="protein sequence ID" value="OLP89582.1"/>
    <property type="molecule type" value="Genomic_DNA"/>
</dbReference>
<evidence type="ECO:0000313" key="2">
    <source>
        <dbReference type="Proteomes" id="UP000186817"/>
    </source>
</evidence>
<dbReference type="AlphaFoldDB" id="A0A1Q9D324"/>
<reference evidence="1 2" key="1">
    <citation type="submission" date="2016-02" db="EMBL/GenBank/DDBJ databases">
        <title>Genome analysis of coral dinoflagellate symbionts highlights evolutionary adaptations to a symbiotic lifestyle.</title>
        <authorList>
            <person name="Aranda M."/>
            <person name="Li Y."/>
            <person name="Liew Y.J."/>
            <person name="Baumgarten S."/>
            <person name="Simakov O."/>
            <person name="Wilson M."/>
            <person name="Piel J."/>
            <person name="Ashoor H."/>
            <person name="Bougouffa S."/>
            <person name="Bajic V.B."/>
            <person name="Ryu T."/>
            <person name="Ravasi T."/>
            <person name="Bayer T."/>
            <person name="Micklem G."/>
            <person name="Kim H."/>
            <person name="Bhak J."/>
            <person name="Lajeunesse T.C."/>
            <person name="Voolstra C.R."/>
        </authorList>
    </citation>
    <scope>NUCLEOTIDE SEQUENCE [LARGE SCALE GENOMIC DNA]</scope>
    <source>
        <strain evidence="1 2">CCMP2467</strain>
    </source>
</reference>
<comment type="caution">
    <text evidence="1">The sequence shown here is derived from an EMBL/GenBank/DDBJ whole genome shotgun (WGS) entry which is preliminary data.</text>
</comment>
<gene>
    <name evidence="1" type="ORF">AK812_SmicGene28946</name>
</gene>
<sequence>MDAEGLDLSYASVPCCGGQLSGLFGDLDRNETKDLRWVLDYWQRTKRRSKPGRFEEFASLYYGRLLSYFLAVIADQLKA</sequence>
<keyword evidence="2" id="KW-1185">Reference proteome</keyword>
<dbReference type="OrthoDB" id="10673558at2759"/>
<proteinExistence type="predicted"/>